<feature type="domain" description="DUF6533" evidence="2">
    <location>
        <begin position="30"/>
        <end position="72"/>
    </location>
</feature>
<name>A0A9P3GHE9_9APHY</name>
<keyword evidence="4" id="KW-1185">Reference proteome</keyword>
<dbReference type="EMBL" id="BPQB01000034">
    <property type="protein sequence ID" value="GJE93664.1"/>
    <property type="molecule type" value="Genomic_DNA"/>
</dbReference>
<keyword evidence="1" id="KW-0472">Membrane</keyword>
<keyword evidence="1" id="KW-0812">Transmembrane</keyword>
<sequence>MDVQQLEGLEALERNILAAGVYNGLSLTRYLQVSALTCTLYDHLLTLRYEIEFVYHGKFSYVKGLYILIRYGIEASLIYVGFIISGFRPKLDVELLSYVPVLWTCTMVFSICTNLYVAFHHYTVWDRRKATFYVLLLCLVGTYVPAGYFGIQAVFDYREAIVYASIIDQCAPILQPNSIKEYWACLFAFDVLAMAVIVMNSFHRPFAQRQDVFTSLRRDGAVWFVILMCLRLANLIISVFARPEYIVLVVFNIWSLITITISRLILRTEGFMKNKPGTVQVWNAHVGGFELSRFVSYP</sequence>
<accession>A0A9P3GHE9</accession>
<evidence type="ECO:0000313" key="4">
    <source>
        <dbReference type="Proteomes" id="UP000703269"/>
    </source>
</evidence>
<evidence type="ECO:0000256" key="1">
    <source>
        <dbReference type="SAM" id="Phobius"/>
    </source>
</evidence>
<feature type="transmembrane region" description="Helical" evidence="1">
    <location>
        <begin position="246"/>
        <end position="266"/>
    </location>
</feature>
<dbReference type="OrthoDB" id="3263597at2759"/>
<feature type="transmembrane region" description="Helical" evidence="1">
    <location>
        <begin position="96"/>
        <end position="119"/>
    </location>
</feature>
<proteinExistence type="predicted"/>
<organism evidence="3 4">
    <name type="scientific">Phanerochaete sordida</name>
    <dbReference type="NCBI Taxonomy" id="48140"/>
    <lineage>
        <taxon>Eukaryota</taxon>
        <taxon>Fungi</taxon>
        <taxon>Dikarya</taxon>
        <taxon>Basidiomycota</taxon>
        <taxon>Agaricomycotina</taxon>
        <taxon>Agaricomycetes</taxon>
        <taxon>Polyporales</taxon>
        <taxon>Phanerochaetaceae</taxon>
        <taxon>Phanerochaete</taxon>
    </lineage>
</organism>
<dbReference type="Proteomes" id="UP000703269">
    <property type="component" value="Unassembled WGS sequence"/>
</dbReference>
<dbReference type="AlphaFoldDB" id="A0A9P3GHE9"/>
<reference evidence="3 4" key="1">
    <citation type="submission" date="2021-08" db="EMBL/GenBank/DDBJ databases">
        <title>Draft Genome Sequence of Phanerochaete sordida strain YK-624.</title>
        <authorList>
            <person name="Mori T."/>
            <person name="Dohra H."/>
            <person name="Suzuki T."/>
            <person name="Kawagishi H."/>
            <person name="Hirai H."/>
        </authorList>
    </citation>
    <scope>NUCLEOTIDE SEQUENCE [LARGE SCALE GENOMIC DNA]</scope>
    <source>
        <strain evidence="3 4">YK-624</strain>
    </source>
</reference>
<feature type="transmembrane region" description="Helical" evidence="1">
    <location>
        <begin position="181"/>
        <end position="199"/>
    </location>
</feature>
<feature type="transmembrane region" description="Helical" evidence="1">
    <location>
        <begin position="131"/>
        <end position="151"/>
    </location>
</feature>
<protein>
    <recommendedName>
        <fullName evidence="2">DUF6533 domain-containing protein</fullName>
    </recommendedName>
</protein>
<feature type="transmembrane region" description="Helical" evidence="1">
    <location>
        <begin position="65"/>
        <end position="84"/>
    </location>
</feature>
<evidence type="ECO:0000259" key="2">
    <source>
        <dbReference type="Pfam" id="PF20151"/>
    </source>
</evidence>
<dbReference type="InterPro" id="IPR045340">
    <property type="entry name" value="DUF6533"/>
</dbReference>
<dbReference type="Pfam" id="PF20151">
    <property type="entry name" value="DUF6533"/>
    <property type="match status" value="1"/>
</dbReference>
<comment type="caution">
    <text evidence="3">The sequence shown here is derived from an EMBL/GenBank/DDBJ whole genome shotgun (WGS) entry which is preliminary data.</text>
</comment>
<gene>
    <name evidence="3" type="ORF">PsYK624_098240</name>
</gene>
<evidence type="ECO:0000313" key="3">
    <source>
        <dbReference type="EMBL" id="GJE93664.1"/>
    </source>
</evidence>
<feature type="transmembrane region" description="Helical" evidence="1">
    <location>
        <begin position="220"/>
        <end position="240"/>
    </location>
</feature>
<keyword evidence="1" id="KW-1133">Transmembrane helix</keyword>